<dbReference type="InterPro" id="IPR027417">
    <property type="entry name" value="P-loop_NTPase"/>
</dbReference>
<dbReference type="SMART" id="SM00382">
    <property type="entry name" value="AAA"/>
    <property type="match status" value="1"/>
</dbReference>
<evidence type="ECO:0000313" key="7">
    <source>
        <dbReference type="Proteomes" id="UP000182257"/>
    </source>
</evidence>
<dbReference type="InterPro" id="IPR000641">
    <property type="entry name" value="CbxX/CfxQ"/>
</dbReference>
<organism evidence="6 7">
    <name type="scientific">Xylanibacter ruminicola</name>
    <name type="common">Prevotella ruminicola</name>
    <dbReference type="NCBI Taxonomy" id="839"/>
    <lineage>
        <taxon>Bacteria</taxon>
        <taxon>Pseudomonadati</taxon>
        <taxon>Bacteroidota</taxon>
        <taxon>Bacteroidia</taxon>
        <taxon>Bacteroidales</taxon>
        <taxon>Prevotellaceae</taxon>
        <taxon>Xylanibacter</taxon>
    </lineage>
</organism>
<sequence>MDFKEFANKFLKGCGCVSIICFVLVALICIFVPDEEEENKDENQTAQTEQVEKRDSVIVNEPLEGDPYQELDELIGLGSVKDEVRSLANFVKLQKQREAKGLKTAKVSYHLVFYGSPGTGKTTVARIVGRIYKDLGVLKRGHTVETDRAGLCAQYVGQTGPKTDSVIMKALDGVLFIDEAYSLVPEQGNGNDYGQEAISTILKRMEDYRDRLVVIVAGYKNEMQRFIDSNPGLQSRFNRYIDFPDYTGGELAQIFKMYMKKNQYTLSADAEQYLKERFEYAVAHKDRNFGNARYARNVFEKSIQAQANRLGGMSNLSKDQLTELTADDLKAGFASKSNI</sequence>
<dbReference type="AlphaFoldDB" id="A0A1H4CD59"/>
<proteinExistence type="inferred from homology"/>
<evidence type="ECO:0000256" key="3">
    <source>
        <dbReference type="ARBA" id="ARBA00022840"/>
    </source>
</evidence>
<accession>A0A1H4CD59</accession>
<dbReference type="InterPro" id="IPR003959">
    <property type="entry name" value="ATPase_AAA_core"/>
</dbReference>
<evidence type="ECO:0000256" key="4">
    <source>
        <dbReference type="SAM" id="Phobius"/>
    </source>
</evidence>
<keyword evidence="4" id="KW-1133">Transmembrane helix</keyword>
<evidence type="ECO:0000259" key="5">
    <source>
        <dbReference type="SMART" id="SM00382"/>
    </source>
</evidence>
<dbReference type="InterPro" id="IPR003593">
    <property type="entry name" value="AAA+_ATPase"/>
</dbReference>
<keyword evidence="4" id="KW-0812">Transmembrane</keyword>
<dbReference type="InterPro" id="IPR041627">
    <property type="entry name" value="AAA_lid_6"/>
</dbReference>
<dbReference type="Gene3D" id="3.40.50.300">
    <property type="entry name" value="P-loop containing nucleotide triphosphate hydrolases"/>
    <property type="match status" value="1"/>
</dbReference>
<reference evidence="6 7" key="1">
    <citation type="submission" date="2016-10" db="EMBL/GenBank/DDBJ databases">
        <authorList>
            <person name="de Groot N.N."/>
        </authorList>
    </citation>
    <scope>NUCLEOTIDE SEQUENCE [LARGE SCALE GENOMIC DNA]</scope>
    <source>
        <strain evidence="6 7">D31d</strain>
    </source>
</reference>
<protein>
    <submittedName>
        <fullName evidence="6">Type VII secretion AAA-ATPase EccA</fullName>
    </submittedName>
</protein>
<feature type="domain" description="AAA+ ATPase" evidence="5">
    <location>
        <begin position="107"/>
        <end position="247"/>
    </location>
</feature>
<dbReference type="PANTHER" id="PTHR43392">
    <property type="entry name" value="AAA-TYPE ATPASE FAMILY PROTEIN / ANKYRIN REPEAT FAMILY PROTEIN"/>
    <property type="match status" value="1"/>
</dbReference>
<gene>
    <name evidence="6" type="ORF">SAMN05216462_1903</name>
</gene>
<dbReference type="EMBL" id="FNRF01000003">
    <property type="protein sequence ID" value="SEA58258.1"/>
    <property type="molecule type" value="Genomic_DNA"/>
</dbReference>
<dbReference type="Proteomes" id="UP000182257">
    <property type="component" value="Unassembled WGS sequence"/>
</dbReference>
<dbReference type="Gene3D" id="1.10.8.60">
    <property type="match status" value="1"/>
</dbReference>
<feature type="transmembrane region" description="Helical" evidence="4">
    <location>
        <begin position="12"/>
        <end position="33"/>
    </location>
</feature>
<comment type="similarity">
    <text evidence="1">Belongs to the CbxX/CfxQ family.</text>
</comment>
<keyword evidence="3" id="KW-0067">ATP-binding</keyword>
<keyword evidence="2" id="KW-0547">Nucleotide-binding</keyword>
<dbReference type="PRINTS" id="PR00819">
    <property type="entry name" value="CBXCFQXSUPER"/>
</dbReference>
<dbReference type="SUPFAM" id="SSF52540">
    <property type="entry name" value="P-loop containing nucleoside triphosphate hydrolases"/>
    <property type="match status" value="1"/>
</dbReference>
<evidence type="ECO:0000256" key="1">
    <source>
        <dbReference type="ARBA" id="ARBA00010378"/>
    </source>
</evidence>
<dbReference type="PANTHER" id="PTHR43392:SF2">
    <property type="entry name" value="AAA-TYPE ATPASE FAMILY PROTEIN _ ANKYRIN REPEAT FAMILY PROTEIN"/>
    <property type="match status" value="1"/>
</dbReference>
<dbReference type="GO" id="GO:0005524">
    <property type="term" value="F:ATP binding"/>
    <property type="evidence" value="ECO:0007669"/>
    <property type="project" value="UniProtKB-KW"/>
</dbReference>
<dbReference type="GO" id="GO:0016887">
    <property type="term" value="F:ATP hydrolysis activity"/>
    <property type="evidence" value="ECO:0007669"/>
    <property type="project" value="InterPro"/>
</dbReference>
<dbReference type="InterPro" id="IPR050773">
    <property type="entry name" value="CbxX/CfxQ_RuBisCO_ESX"/>
</dbReference>
<evidence type="ECO:0000256" key="2">
    <source>
        <dbReference type="ARBA" id="ARBA00022741"/>
    </source>
</evidence>
<keyword evidence="4" id="KW-0472">Membrane</keyword>
<evidence type="ECO:0000313" key="6">
    <source>
        <dbReference type="EMBL" id="SEA58258.1"/>
    </source>
</evidence>
<dbReference type="FunFam" id="3.40.50.300:FF:000216">
    <property type="entry name" value="Type VII secretion ATPase EccA"/>
    <property type="match status" value="1"/>
</dbReference>
<dbReference type="Pfam" id="PF17866">
    <property type="entry name" value="AAA_lid_6"/>
    <property type="match status" value="1"/>
</dbReference>
<dbReference type="Pfam" id="PF00004">
    <property type="entry name" value="AAA"/>
    <property type="match status" value="1"/>
</dbReference>
<name>A0A1H4CD59_XYLRU</name>
<dbReference type="CDD" id="cd00009">
    <property type="entry name" value="AAA"/>
    <property type="match status" value="1"/>
</dbReference>